<dbReference type="CDD" id="cd00093">
    <property type="entry name" value="HTH_XRE"/>
    <property type="match status" value="1"/>
</dbReference>
<dbReference type="Gene3D" id="1.25.40.10">
    <property type="entry name" value="Tetratricopeptide repeat domain"/>
    <property type="match status" value="1"/>
</dbReference>
<reference evidence="2" key="1">
    <citation type="journal article" date="2019" name="Int. J. Syst. Evol. Microbiol.">
        <title>The Global Catalogue of Microorganisms (GCM) 10K type strain sequencing project: providing services to taxonomists for standard genome sequencing and annotation.</title>
        <authorList>
            <consortium name="The Broad Institute Genomics Platform"/>
            <consortium name="The Broad Institute Genome Sequencing Center for Infectious Disease"/>
            <person name="Wu L."/>
            <person name="Ma J."/>
        </authorList>
    </citation>
    <scope>NUCLEOTIDE SEQUENCE [LARGE SCALE GENOMIC DNA]</scope>
    <source>
        <strain evidence="2">TBRC 1276</strain>
    </source>
</reference>
<accession>A0ABV8G0E8</accession>
<dbReference type="InterPro" id="IPR011990">
    <property type="entry name" value="TPR-like_helical_dom_sf"/>
</dbReference>
<name>A0ABV8G0E8_9ACTN</name>
<sequence length="434" mass="48170">MDLLTTWTGSSAAALRQAFRYTQIEFARHLGVAPRTIANWDTTPTLVPGTNQQRILDTALRMAPGEVQARFRLLNSTAGISAPSFVPAPRDQELDDMNRRELLRLFSMAGVAIAAPPWDDELDVQRVLHAGRTGRVDHAGVDQFEVLNSHLWRVFVLAPSKAKIYPLVQDHLAVLVRTLQHPNGPEFRQRLCALTADLFQLAGEIFFDGDQYTDAAHCYTLAATAGKEADAFDLWACAMTRHAYIGVYERRFDKAEPMLDLALRLARRGDSSLCTRHWIAAVQAETWAGLGNLNACQQALDQAELVRDLKGPVHNGGWLRFDGDRLAEERGTCYVTLRRPDLAERVLTEALAQELSERRRGGVLIDLAALGLQRGNRDQVVSYGDRAVELARQTGSKFIARRLRGLQDQMKPILGDQRVGVLNANISSLITSAA</sequence>
<dbReference type="SUPFAM" id="SSF48452">
    <property type="entry name" value="TPR-like"/>
    <property type="match status" value="1"/>
</dbReference>
<dbReference type="InterPro" id="IPR010982">
    <property type="entry name" value="Lambda_DNA-bd_dom_sf"/>
</dbReference>
<organism evidence="1 2">
    <name type="scientific">Nonomuraea purpurea</name>
    <dbReference type="NCBI Taxonomy" id="1849276"/>
    <lineage>
        <taxon>Bacteria</taxon>
        <taxon>Bacillati</taxon>
        <taxon>Actinomycetota</taxon>
        <taxon>Actinomycetes</taxon>
        <taxon>Streptosporangiales</taxon>
        <taxon>Streptosporangiaceae</taxon>
        <taxon>Nonomuraea</taxon>
    </lineage>
</organism>
<keyword evidence="2" id="KW-1185">Reference proteome</keyword>
<evidence type="ECO:0000313" key="2">
    <source>
        <dbReference type="Proteomes" id="UP001595851"/>
    </source>
</evidence>
<evidence type="ECO:0000313" key="1">
    <source>
        <dbReference type="EMBL" id="MFC4005993.1"/>
    </source>
</evidence>
<gene>
    <name evidence="1" type="ORF">ACFOY2_02080</name>
</gene>
<dbReference type="SUPFAM" id="SSF47413">
    <property type="entry name" value="lambda repressor-like DNA-binding domains"/>
    <property type="match status" value="1"/>
</dbReference>
<protein>
    <submittedName>
        <fullName evidence="1">Transcriptional regulator</fullName>
    </submittedName>
</protein>
<dbReference type="InterPro" id="IPR001387">
    <property type="entry name" value="Cro/C1-type_HTH"/>
</dbReference>
<proteinExistence type="predicted"/>
<dbReference type="RefSeq" id="WP_379526158.1">
    <property type="nucleotide sequence ID" value="NZ_JBHSBI010000001.1"/>
</dbReference>
<dbReference type="Gene3D" id="1.10.260.40">
    <property type="entry name" value="lambda repressor-like DNA-binding domains"/>
    <property type="match status" value="1"/>
</dbReference>
<dbReference type="EMBL" id="JBHSBI010000001">
    <property type="protein sequence ID" value="MFC4005993.1"/>
    <property type="molecule type" value="Genomic_DNA"/>
</dbReference>
<comment type="caution">
    <text evidence="1">The sequence shown here is derived from an EMBL/GenBank/DDBJ whole genome shotgun (WGS) entry which is preliminary data.</text>
</comment>
<dbReference type="Proteomes" id="UP001595851">
    <property type="component" value="Unassembled WGS sequence"/>
</dbReference>